<proteinExistence type="predicted"/>
<reference evidence="1" key="1">
    <citation type="submission" date="2018-05" db="EMBL/GenBank/DDBJ databases">
        <authorList>
            <person name="Lanie J.A."/>
            <person name="Ng W.-L."/>
            <person name="Kazmierczak K.M."/>
            <person name="Andrzejewski T.M."/>
            <person name="Davidsen T.M."/>
            <person name="Wayne K.J."/>
            <person name="Tettelin H."/>
            <person name="Glass J.I."/>
            <person name="Rusch D."/>
            <person name="Podicherti R."/>
            <person name="Tsui H.-C.T."/>
            <person name="Winkler M.E."/>
        </authorList>
    </citation>
    <scope>NUCLEOTIDE SEQUENCE</scope>
</reference>
<organism evidence="1">
    <name type="scientific">marine metagenome</name>
    <dbReference type="NCBI Taxonomy" id="408172"/>
    <lineage>
        <taxon>unclassified sequences</taxon>
        <taxon>metagenomes</taxon>
        <taxon>ecological metagenomes</taxon>
    </lineage>
</organism>
<dbReference type="AlphaFoldDB" id="A0A381PSM8"/>
<evidence type="ECO:0000313" key="1">
    <source>
        <dbReference type="EMBL" id="SUZ70046.1"/>
    </source>
</evidence>
<accession>A0A381PSM8</accession>
<dbReference type="EMBL" id="UINC01001079">
    <property type="protein sequence ID" value="SUZ70046.1"/>
    <property type="molecule type" value="Genomic_DNA"/>
</dbReference>
<name>A0A381PSM8_9ZZZZ</name>
<protein>
    <recommendedName>
        <fullName evidence="2">FHA domain-containing protein</fullName>
    </recommendedName>
</protein>
<evidence type="ECO:0008006" key="2">
    <source>
        <dbReference type="Google" id="ProtNLM"/>
    </source>
</evidence>
<sequence>MAQDLDIVYRQPGVAVVFEDRVAFGDDAFEQARLHPRQTQTHYWQRLNAEPITVSGRAINNHADLVYQHLLEIKRLSKLPDNEPVFVAVPSNTDPEQLSLLLGIANEASIQISTLADLAVATASTVAIPGRCTFLDNGFHRSVLTRLETNGSVTRTSYSEMPETGFQSLIEGWVDAVADLFVQETRFDPLRIAETEQQVFNQVLKNVASCEDEFLVDISHAGQSRRVTVNRSLLATKSRQRFDALLLQIGDPMTIVLSHRIARVPGLTEVLREAGHETHLTEPLAIFSAAIAHENDSAQSESGVTFITQFASTDCQNEPGSDRGRRPTHVLHGTEAISLSDFVSDQNQSSNDVRGFRIELDESGYRVLPNAETEIKINDVAIDSSTGVGPGDVIRNDSEEFQLIRVIQRG</sequence>
<gene>
    <name evidence="1" type="ORF">METZ01_LOCUS22900</name>
</gene>